<dbReference type="Pfam" id="PF14253">
    <property type="entry name" value="AbiH"/>
    <property type="match status" value="1"/>
</dbReference>
<dbReference type="EMBL" id="MN080489">
    <property type="protein sequence ID" value="QID24614.1"/>
    <property type="molecule type" value="Genomic_DNA"/>
</dbReference>
<dbReference type="AlphaFoldDB" id="A0A858C9D9"/>
<protein>
    <recommendedName>
        <fullName evidence="2">Bacteriophage abortive infection AbiH</fullName>
    </recommendedName>
</protein>
<name>A0A858C9D9_KLEPN</name>
<evidence type="ECO:0000313" key="1">
    <source>
        <dbReference type="EMBL" id="QID24614.1"/>
    </source>
</evidence>
<dbReference type="InterPro" id="IPR025935">
    <property type="entry name" value="AbiH"/>
</dbReference>
<sequence>MRLYVIGNGFDIRHGLPTRFCCFEAYVKRHNQQLYESISNFVPTEDEWNDLESALGNFNYDGAFEENSGLLMSPGDDDWRDSANHDFPYEIEQITQLLIKELPLALRDWINAIDLSRALTPPWYIPTINRDSYFFTFNYTNTLQDIYGIPDENILHIHGNAKIGQNLVIGHDVFYENSLNTDYGPDQDIRVSDAYDHIDNYFKNSYKPTDVIIDFHKEQFLRYSEVDEVLVLGHSLASVDGPYFTKISQSISKNATWVLAKYPGETKAGKLSDYGINPSNIFEKNYEDLV</sequence>
<dbReference type="KEGG" id="kpx:PMK1_b00064"/>
<dbReference type="GeneID" id="39499926"/>
<evidence type="ECO:0008006" key="2">
    <source>
        <dbReference type="Google" id="ProtNLM"/>
    </source>
</evidence>
<geneLocation type="plasmid" evidence="1">
    <name>pC110-OXA181-IncFIB</name>
</geneLocation>
<reference evidence="1" key="1">
    <citation type="submission" date="2019-06" db="EMBL/GenBank/DDBJ databases">
        <authorList>
            <person name="GnanaSoundari P."/>
            <person name="Dhruv M.K."/>
            <person name="Krishnan P."/>
        </authorList>
    </citation>
    <scope>NUCLEOTIDE SEQUENCE</scope>
    <source>
        <strain evidence="1">C110</strain>
        <plasmid evidence="1">pC110-OXA181-IncFIB</plasmid>
    </source>
</reference>
<organism evidence="1">
    <name type="scientific">Klebsiella pneumoniae</name>
    <dbReference type="NCBI Taxonomy" id="573"/>
    <lineage>
        <taxon>Bacteria</taxon>
        <taxon>Pseudomonadati</taxon>
        <taxon>Pseudomonadota</taxon>
        <taxon>Gammaproteobacteria</taxon>
        <taxon>Enterobacterales</taxon>
        <taxon>Enterobacteriaceae</taxon>
        <taxon>Klebsiella/Raoultella group</taxon>
        <taxon>Klebsiella</taxon>
        <taxon>Klebsiella pneumoniae complex</taxon>
    </lineage>
</organism>
<dbReference type="RefSeq" id="WP_040120264.1">
    <property type="nucleotide sequence ID" value="NZ_CDQG01000009.1"/>
</dbReference>
<keyword evidence="1" id="KW-0614">Plasmid</keyword>
<accession>A0A858C9D9</accession>
<proteinExistence type="predicted"/>